<dbReference type="InterPro" id="IPR013546">
    <property type="entry name" value="PII_UdlTrfase/GS_AdlTrfase"/>
</dbReference>
<evidence type="ECO:0000313" key="7">
    <source>
        <dbReference type="EMBL" id="VAX17465.1"/>
    </source>
</evidence>
<evidence type="ECO:0000256" key="2">
    <source>
        <dbReference type="ARBA" id="ARBA00022695"/>
    </source>
</evidence>
<dbReference type="Pfam" id="PF08335">
    <property type="entry name" value="GlnD_UR_UTase"/>
    <property type="match status" value="1"/>
</dbReference>
<keyword evidence="2" id="KW-0548">Nucleotidyltransferase</keyword>
<dbReference type="PANTHER" id="PTHR47320:SF1">
    <property type="entry name" value="BIFUNCTIONAL URIDYLYLTRANSFERASE_URIDYLYL-REMOVING ENZYME"/>
    <property type="match status" value="1"/>
</dbReference>
<dbReference type="EMBL" id="UOGB01000087">
    <property type="protein sequence ID" value="VAX17465.1"/>
    <property type="molecule type" value="Genomic_DNA"/>
</dbReference>
<evidence type="ECO:0000256" key="3">
    <source>
        <dbReference type="ARBA" id="ARBA00022801"/>
    </source>
</evidence>
<keyword evidence="5" id="KW-0511">Multifunctional enzyme</keyword>
<organism evidence="7">
    <name type="scientific">hydrothermal vent metagenome</name>
    <dbReference type="NCBI Taxonomy" id="652676"/>
    <lineage>
        <taxon>unclassified sequences</taxon>
        <taxon>metagenomes</taxon>
        <taxon>ecological metagenomes</taxon>
    </lineage>
</organism>
<evidence type="ECO:0000259" key="6">
    <source>
        <dbReference type="PROSITE" id="PS51671"/>
    </source>
</evidence>
<dbReference type="InterPro" id="IPR043519">
    <property type="entry name" value="NT_sf"/>
</dbReference>
<keyword evidence="1" id="KW-0808">Transferase</keyword>
<dbReference type="AlphaFoldDB" id="A0A3B1CFD0"/>
<sequence>MNDFYQSNKVVSTRYRTEVQQKVLPVVEPESFSDSDLKDPQKFYLKFKNRILKIIDEETKSLQEEALQSDNCHLILLKRTALVDVALQAGFQAAVWFYNQVMNKQLDPNEVQLAIVAKGGYGREEMHFNSNVDIQIVTKSTTEKESLAAVNEIKKHFEYLFVFQDIFPRTKSSSCHSEATEMVEEFHVDQLPDFFAMMEHRFVAGNPLVYAEFVSSIKTASLLHQDEILQYCLKHKEYYSVKNTLFQQEPNVKEELKRLYWALTLVRIRQNLSTVNQFELLNELFRLKVLSQTAFEHMQSAFNFLSKVCLLLHSVQKGANRDVLGFEVREKVSGAMGFELKEFYKKYFYDACLPLKRYSRNLFWESMSVDTKKVGELAENFALDADDQIIFNKDPDRLSSENPQWIFEVFAWVAEKNHRLSYPIIRKIEDHLSQEKPALLAPDENAKPEIQYYFQRVIEGDHFSRALRLLHEFGLLSDYYIPDFKNICGQLQDIYVHRFPTDMHILSALDALNLLVLRRDADPFLIDLYHSLKDKTALKLAVLLHDIGKGAMKKGEIEEVVGASMIPGILAGLGYSGDTKRVEDVAYLVEKHLTMYDLMLLDPEDDDTFEMVWDLVTHDTERLKMLVLLTYADRAGTKMKMSSLQIDQLKIFYHHTLHHKRHENVPKSVKLEFLQMARLPQDLLSQLETYNEFIQSSKPYAADFVFQPGKPVDLIVCTKDRKELLYNISAVLAYNQLSIVAANIQTMKDNAFDVFKVVTSSGNPIDHSNFYFFQKQVMKDIRRIFVDEEPVAVVFKDRDWVTRQEKKPYKDAKIKIKIIGRAVILSTHDLVGTFMTEAKVFADQDMIIDRAVVNTSQGASTNIFYIRPEDVQQIVLNKQQFANKLSNALRPLVESKSILTPGPA</sequence>
<dbReference type="InterPro" id="IPR006674">
    <property type="entry name" value="HD_domain"/>
</dbReference>
<dbReference type="CDD" id="cd04873">
    <property type="entry name" value="ACT_UUR-ACR-like"/>
    <property type="match status" value="1"/>
</dbReference>
<dbReference type="GO" id="GO:0008773">
    <property type="term" value="F:[protein-PII] uridylyltransferase activity"/>
    <property type="evidence" value="ECO:0007669"/>
    <property type="project" value="InterPro"/>
</dbReference>
<gene>
    <name evidence="7" type="ORF">MNBD_NITROSPINAE03-964</name>
</gene>
<proteinExistence type="predicted"/>
<keyword evidence="3" id="KW-0378">Hydrolase</keyword>
<dbReference type="SUPFAM" id="SSF55021">
    <property type="entry name" value="ACT-like"/>
    <property type="match status" value="1"/>
</dbReference>
<dbReference type="PROSITE" id="PS51671">
    <property type="entry name" value="ACT"/>
    <property type="match status" value="1"/>
</dbReference>
<dbReference type="PANTHER" id="PTHR47320">
    <property type="entry name" value="BIFUNCTIONAL URIDYLYLTRANSFERASE/URIDYLYL-REMOVING ENZYME"/>
    <property type="match status" value="1"/>
</dbReference>
<dbReference type="InterPro" id="IPR010043">
    <property type="entry name" value="UTase/UR"/>
</dbReference>
<reference evidence="7" key="1">
    <citation type="submission" date="2018-06" db="EMBL/GenBank/DDBJ databases">
        <authorList>
            <person name="Zhirakovskaya E."/>
        </authorList>
    </citation>
    <scope>NUCLEOTIDE SEQUENCE</scope>
</reference>
<evidence type="ECO:0000256" key="1">
    <source>
        <dbReference type="ARBA" id="ARBA00022679"/>
    </source>
</evidence>
<name>A0A3B1CFD0_9ZZZZ</name>
<evidence type="ECO:0000256" key="5">
    <source>
        <dbReference type="ARBA" id="ARBA00023268"/>
    </source>
</evidence>
<dbReference type="SUPFAM" id="SSF81301">
    <property type="entry name" value="Nucleotidyltransferase"/>
    <property type="match status" value="1"/>
</dbReference>
<dbReference type="Gene3D" id="1.10.3090.10">
    <property type="entry name" value="cca-adding enzyme, domain 2"/>
    <property type="match status" value="1"/>
</dbReference>
<accession>A0A3B1CFD0</accession>
<protein>
    <recommendedName>
        <fullName evidence="6">ACT domain-containing protein</fullName>
    </recommendedName>
</protein>
<dbReference type="InterPro" id="IPR002912">
    <property type="entry name" value="ACT_dom"/>
</dbReference>
<dbReference type="GO" id="GO:0016787">
    <property type="term" value="F:hydrolase activity"/>
    <property type="evidence" value="ECO:0007669"/>
    <property type="project" value="UniProtKB-KW"/>
</dbReference>
<dbReference type="Pfam" id="PF01966">
    <property type="entry name" value="HD"/>
    <property type="match status" value="1"/>
</dbReference>
<dbReference type="InterPro" id="IPR045865">
    <property type="entry name" value="ACT-like_dom_sf"/>
</dbReference>
<evidence type="ECO:0000256" key="4">
    <source>
        <dbReference type="ARBA" id="ARBA00022842"/>
    </source>
</evidence>
<keyword evidence="4" id="KW-0460">Magnesium</keyword>
<feature type="domain" description="ACT" evidence="6">
    <location>
        <begin position="713"/>
        <end position="793"/>
    </location>
</feature>
<dbReference type="SUPFAM" id="SSF81891">
    <property type="entry name" value="Poly A polymerase C-terminal region-like"/>
    <property type="match status" value="1"/>
</dbReference>